<evidence type="ECO:0000313" key="3">
    <source>
        <dbReference type="Proteomes" id="UP001516061"/>
    </source>
</evidence>
<dbReference type="RefSeq" id="WP_173805231.1">
    <property type="nucleotide sequence ID" value="NZ_JABSNM010000007.1"/>
</dbReference>
<reference evidence="2 3" key="1">
    <citation type="submission" date="2020-05" db="EMBL/GenBank/DDBJ databases">
        <title>Genomic Encyclopedia of Type Strains, Phase IV (KMG-V): Genome sequencing to study the core and pangenomes of soil and plant-associated prokaryotes.</title>
        <authorList>
            <person name="Whitman W."/>
        </authorList>
    </citation>
    <scope>NUCLEOTIDE SEQUENCE [LARGE SCALE GENOMIC DNA]</scope>
    <source>
        <strain evidence="2 3">C29</strain>
    </source>
</reference>
<keyword evidence="3" id="KW-1185">Reference proteome</keyword>
<dbReference type="Proteomes" id="UP001516061">
    <property type="component" value="Unassembled WGS sequence"/>
</dbReference>
<proteinExistence type="predicted"/>
<dbReference type="EMBL" id="JABSNM010000007">
    <property type="protein sequence ID" value="NRT56265.1"/>
    <property type="molecule type" value="Genomic_DNA"/>
</dbReference>
<name>A0ABX2G1T9_9BURK</name>
<keyword evidence="1" id="KW-0812">Transmembrane</keyword>
<evidence type="ECO:0000313" key="2">
    <source>
        <dbReference type="EMBL" id="NRT56265.1"/>
    </source>
</evidence>
<keyword evidence="1" id="KW-1133">Transmembrane helix</keyword>
<protein>
    <recommendedName>
        <fullName evidence="4">Signal peptide prediction</fullName>
    </recommendedName>
</protein>
<organism evidence="2 3">
    <name type="scientific">Sphaerotilus uruguayifluvii</name>
    <dbReference type="NCBI Taxonomy" id="2735897"/>
    <lineage>
        <taxon>Bacteria</taxon>
        <taxon>Pseudomonadati</taxon>
        <taxon>Pseudomonadota</taxon>
        <taxon>Betaproteobacteria</taxon>
        <taxon>Burkholderiales</taxon>
        <taxon>Sphaerotilaceae</taxon>
        <taxon>Sphaerotilus</taxon>
    </lineage>
</organism>
<sequence length="149" mass="16411">MSSDSGILSRRLLPRLWALPCTLVGLVAAAPVLLAGGSARRVEGVLEVGLRPLQAGLPRRVRALPFGAITLGHVILGQSHELLARLRPHEQVHVRQYEQLGALFLLAYPLASLWAWARGGHLYQDNLFERQAEARAHRPAPGHRPEHRA</sequence>
<comment type="caution">
    <text evidence="2">The sequence shown here is derived from an EMBL/GenBank/DDBJ whole genome shotgun (WGS) entry which is preliminary data.</text>
</comment>
<accession>A0ABX2G1T9</accession>
<keyword evidence="1" id="KW-0472">Membrane</keyword>
<evidence type="ECO:0008006" key="4">
    <source>
        <dbReference type="Google" id="ProtNLM"/>
    </source>
</evidence>
<gene>
    <name evidence="2" type="ORF">HNQ01_002001</name>
</gene>
<feature type="transmembrane region" description="Helical" evidence="1">
    <location>
        <begin position="100"/>
        <end position="117"/>
    </location>
</feature>
<evidence type="ECO:0000256" key="1">
    <source>
        <dbReference type="SAM" id="Phobius"/>
    </source>
</evidence>